<dbReference type="AlphaFoldDB" id="A0A8J6XUV6"/>
<proteinExistence type="predicted"/>
<evidence type="ECO:0000256" key="1">
    <source>
        <dbReference type="SAM" id="Coils"/>
    </source>
</evidence>
<protein>
    <submittedName>
        <fullName evidence="2">Uncharacterized protein</fullName>
    </submittedName>
</protein>
<dbReference type="Proteomes" id="UP000629098">
    <property type="component" value="Unassembled WGS sequence"/>
</dbReference>
<feature type="coiled-coil region" evidence="1">
    <location>
        <begin position="51"/>
        <end position="84"/>
    </location>
</feature>
<dbReference type="RefSeq" id="WP_190835567.1">
    <property type="nucleotide sequence ID" value="NZ_CAWPPI010000095.1"/>
</dbReference>
<evidence type="ECO:0000313" key="2">
    <source>
        <dbReference type="EMBL" id="MBD2776497.1"/>
    </source>
</evidence>
<sequence length="125" mass="14118">MDSLDQLLAELEAEYNGNKPQHTSAKPLPPKIKSASLIDNLLAEVKADFEEKDLAAQLQKQQEIKQEQERLAKLKAQKQEAIKKQASSWLANLDPLSTEGIWFETFAEKYSSKLEAAVDYLQSNE</sequence>
<dbReference type="EMBL" id="JACXAE010000095">
    <property type="protein sequence ID" value="MBD2776497.1"/>
    <property type="molecule type" value="Genomic_DNA"/>
</dbReference>
<keyword evidence="1" id="KW-0175">Coiled coil</keyword>
<name>A0A8J6XUV6_9CYAN</name>
<keyword evidence="3" id="KW-1185">Reference proteome</keyword>
<reference evidence="2" key="1">
    <citation type="submission" date="2020-09" db="EMBL/GenBank/DDBJ databases">
        <title>Iningainema tapete sp. nov. (Scytonemataceae, Cyanobacteria) from greenhouses in central Florida (USA) produces two types of nodularin with biosynthetic potential for microcystin-LR and anabaenopeptins.</title>
        <authorList>
            <person name="Berthold D.E."/>
            <person name="Lefler F.W."/>
            <person name="Huang I.-S."/>
            <person name="Abdulla H."/>
            <person name="Zimba P.V."/>
            <person name="Laughinghouse H.D. IV."/>
        </authorList>
    </citation>
    <scope>NUCLEOTIDE SEQUENCE</scope>
    <source>
        <strain evidence="2">BLCCT55</strain>
    </source>
</reference>
<accession>A0A8J6XUV6</accession>
<evidence type="ECO:0000313" key="3">
    <source>
        <dbReference type="Proteomes" id="UP000629098"/>
    </source>
</evidence>
<dbReference type="Pfam" id="PF26643">
    <property type="entry name" value="Slr1339"/>
    <property type="match status" value="1"/>
</dbReference>
<organism evidence="2 3">
    <name type="scientific">Iningainema tapete BLCC-T55</name>
    <dbReference type="NCBI Taxonomy" id="2748662"/>
    <lineage>
        <taxon>Bacteria</taxon>
        <taxon>Bacillati</taxon>
        <taxon>Cyanobacteriota</taxon>
        <taxon>Cyanophyceae</taxon>
        <taxon>Nostocales</taxon>
        <taxon>Scytonemataceae</taxon>
        <taxon>Iningainema tapete</taxon>
    </lineage>
</organism>
<comment type="caution">
    <text evidence="2">The sequence shown here is derived from an EMBL/GenBank/DDBJ whole genome shotgun (WGS) entry which is preliminary data.</text>
</comment>
<dbReference type="InterPro" id="IPR058106">
    <property type="entry name" value="Slr1339"/>
</dbReference>
<gene>
    <name evidence="2" type="ORF">ICL16_31695</name>
</gene>
<dbReference type="NCBIfam" id="NF047397">
    <property type="entry name" value="slr1339_fam"/>
    <property type="match status" value="1"/>
</dbReference>